<organism evidence="1 2">
    <name type="scientific">Pyropia yezoensis</name>
    <name type="common">Susabi-nori</name>
    <name type="synonym">Porphyra yezoensis</name>
    <dbReference type="NCBI Taxonomy" id="2788"/>
    <lineage>
        <taxon>Eukaryota</taxon>
        <taxon>Rhodophyta</taxon>
        <taxon>Bangiophyceae</taxon>
        <taxon>Bangiales</taxon>
        <taxon>Bangiaceae</taxon>
        <taxon>Pyropia</taxon>
    </lineage>
</organism>
<evidence type="ECO:0000313" key="1">
    <source>
        <dbReference type="EMBL" id="KAK1866591.1"/>
    </source>
</evidence>
<name>A0ACC3C9C4_PYRYE</name>
<comment type="caution">
    <text evidence="1">The sequence shown here is derived from an EMBL/GenBank/DDBJ whole genome shotgun (WGS) entry which is preliminary data.</text>
</comment>
<dbReference type="Proteomes" id="UP000798662">
    <property type="component" value="Chromosome 2"/>
</dbReference>
<dbReference type="EMBL" id="CM020619">
    <property type="protein sequence ID" value="KAK1866591.1"/>
    <property type="molecule type" value="Genomic_DNA"/>
</dbReference>
<reference evidence="1" key="1">
    <citation type="submission" date="2019-11" db="EMBL/GenBank/DDBJ databases">
        <title>Nori genome reveals adaptations in red seaweeds to the harsh intertidal environment.</title>
        <authorList>
            <person name="Wang D."/>
            <person name="Mao Y."/>
        </authorList>
    </citation>
    <scope>NUCLEOTIDE SEQUENCE</scope>
    <source>
        <tissue evidence="1">Gametophyte</tissue>
    </source>
</reference>
<accession>A0ACC3C9C4</accession>
<sequence length="446" mass="43867">MEAPTPAEEAGGDTGATADPPPPAAPAPPGGTAAEPLLSCRLDTARILADALGCIATPPRKGAVVVLTVPENGGLRFAVEDTGCLQGRVVLRRPVFAAFAARSRDICARVALGPLLDCLNLFSGFWDKHATALQLIYVGPGHPLVLLLQEKDTVTECTLATLEGQGLSDFAFASQGVLNHTMISSPALREALLELDYGGATHAELRLAAEAPHFRFRSPAPMSLGILSVTPDDGHAAAAAATPPPPTLGGTLAGLPPRLASIPQCTVLLPGPGDDGGGGGGGGGSGVLDKFTVRATQVSSYRLSLLRRATRALALSDVTKLRTNHDGMLSLAIQLRVGGAGGIGGGGGGGVGAGGGGMMMGGGAAAAAAAGGGAAAAAGAAATPGGGPGGPGALGGLTGGGAGVLRPRPAADLGTIVFVEFLIVADEIEPGEEEEADDDEEGGGGR</sequence>
<protein>
    <submittedName>
        <fullName evidence="1">Uncharacterized protein</fullName>
    </submittedName>
</protein>
<keyword evidence="2" id="KW-1185">Reference proteome</keyword>
<proteinExistence type="predicted"/>
<evidence type="ECO:0000313" key="2">
    <source>
        <dbReference type="Proteomes" id="UP000798662"/>
    </source>
</evidence>
<gene>
    <name evidence="1" type="ORF">I4F81_009107</name>
</gene>